<evidence type="ECO:0000256" key="11">
    <source>
        <dbReference type="ARBA" id="ARBA00023157"/>
    </source>
</evidence>
<dbReference type="InterPro" id="IPR012674">
    <property type="entry name" value="Calycin"/>
</dbReference>
<evidence type="ECO:0000256" key="14">
    <source>
        <dbReference type="SAM" id="Phobius"/>
    </source>
</evidence>
<evidence type="ECO:0000256" key="7">
    <source>
        <dbReference type="ARBA" id="ARBA00022729"/>
    </source>
</evidence>
<feature type="domain" description="BPTI/Kunitz inhibitor" evidence="15">
    <location>
        <begin position="263"/>
        <end position="313"/>
    </location>
</feature>
<dbReference type="PRINTS" id="PR00179">
    <property type="entry name" value="LIPOCALIN"/>
</dbReference>
<dbReference type="SMART" id="SM00131">
    <property type="entry name" value="KU"/>
    <property type="match status" value="2"/>
</dbReference>
<evidence type="ECO:0000256" key="5">
    <source>
        <dbReference type="ARBA" id="ARBA00022685"/>
    </source>
</evidence>
<keyword evidence="10" id="KW-0157">Chromophore</keyword>
<dbReference type="CDD" id="cd22596">
    <property type="entry name" value="Kunitz_bikunin_1-like"/>
    <property type="match status" value="1"/>
</dbReference>
<dbReference type="InterPro" id="IPR029856">
    <property type="entry name" value="AMBP"/>
</dbReference>
<evidence type="ECO:0000256" key="2">
    <source>
        <dbReference type="ARBA" id="ARBA00008238"/>
    </source>
</evidence>
<keyword evidence="7" id="KW-0732">Signal</keyword>
<comment type="subcellular location">
    <subcellularLocation>
        <location evidence="1">Secreted</location>
    </subcellularLocation>
</comment>
<feature type="region of interest" description="Disordered" evidence="13">
    <location>
        <begin position="377"/>
        <end position="405"/>
    </location>
</feature>
<keyword evidence="14" id="KW-0472">Membrane</keyword>
<evidence type="ECO:0000256" key="12">
    <source>
        <dbReference type="ARBA" id="ARBA00023180"/>
    </source>
</evidence>
<accession>A0A8D2J4T7</accession>
<dbReference type="PROSITE" id="PS00280">
    <property type="entry name" value="BPTI_KUNITZ_1"/>
    <property type="match status" value="1"/>
</dbReference>
<dbReference type="PANTHER" id="PTHR46676:SF1">
    <property type="entry name" value="PROTEIN AMBP"/>
    <property type="match status" value="1"/>
</dbReference>
<keyword evidence="8" id="KW-0677">Repeat</keyword>
<evidence type="ECO:0000256" key="4">
    <source>
        <dbReference type="ARBA" id="ARBA00022525"/>
    </source>
</evidence>
<reference evidence="16" key="2">
    <citation type="submission" date="2025-09" db="UniProtKB">
        <authorList>
            <consortium name="Ensembl"/>
        </authorList>
    </citation>
    <scope>IDENTIFICATION</scope>
</reference>
<dbReference type="Pfam" id="PF00061">
    <property type="entry name" value="Lipocalin"/>
    <property type="match status" value="1"/>
</dbReference>
<dbReference type="PROSITE" id="PS50279">
    <property type="entry name" value="BPTI_KUNITZ_2"/>
    <property type="match status" value="2"/>
</dbReference>
<dbReference type="InterPro" id="IPR020901">
    <property type="entry name" value="Prtase_inh_Kunz-CS"/>
</dbReference>
<evidence type="ECO:0000256" key="1">
    <source>
        <dbReference type="ARBA" id="ARBA00004613"/>
    </source>
</evidence>
<keyword evidence="5" id="KW-0165">Cleavage on pair of basic residues</keyword>
<dbReference type="PANTHER" id="PTHR46676">
    <property type="entry name" value="PROTEIN AMBP"/>
    <property type="match status" value="1"/>
</dbReference>
<proteinExistence type="inferred from homology"/>
<dbReference type="Pfam" id="PF00014">
    <property type="entry name" value="Kunitz_BPTI"/>
    <property type="match status" value="2"/>
</dbReference>
<dbReference type="GO" id="GO:0004867">
    <property type="term" value="F:serine-type endopeptidase inhibitor activity"/>
    <property type="evidence" value="ECO:0007669"/>
    <property type="project" value="UniProtKB-KW"/>
</dbReference>
<feature type="domain" description="BPTI/Kunitz inhibitor" evidence="15">
    <location>
        <begin position="319"/>
        <end position="366"/>
    </location>
</feature>
<dbReference type="PRINTS" id="PR01215">
    <property type="entry name" value="A1MCGLOBULIN"/>
</dbReference>
<evidence type="ECO:0000259" key="15">
    <source>
        <dbReference type="PROSITE" id="PS50279"/>
    </source>
</evidence>
<dbReference type="Gene3D" id="4.10.410.10">
    <property type="entry name" value="Pancreatic trypsin inhibitor Kunitz domain"/>
    <property type="match status" value="2"/>
</dbReference>
<dbReference type="InterPro" id="IPR000566">
    <property type="entry name" value="Lipocln_cytosolic_FA-bd_dom"/>
</dbReference>
<evidence type="ECO:0000313" key="17">
    <source>
        <dbReference type="Proteomes" id="UP000694545"/>
    </source>
</evidence>
<dbReference type="InterPro" id="IPR002223">
    <property type="entry name" value="Kunitz_BPTI"/>
</dbReference>
<keyword evidence="11" id="KW-1015">Disulfide bond</keyword>
<organism evidence="16 17">
    <name type="scientific">Varanus komodoensis</name>
    <name type="common">Komodo dragon</name>
    <dbReference type="NCBI Taxonomy" id="61221"/>
    <lineage>
        <taxon>Eukaryota</taxon>
        <taxon>Metazoa</taxon>
        <taxon>Chordata</taxon>
        <taxon>Craniata</taxon>
        <taxon>Vertebrata</taxon>
        <taxon>Euteleostomi</taxon>
        <taxon>Lepidosauria</taxon>
        <taxon>Squamata</taxon>
        <taxon>Bifurcata</taxon>
        <taxon>Unidentata</taxon>
        <taxon>Episquamata</taxon>
        <taxon>Toxicofera</taxon>
        <taxon>Anguimorpha</taxon>
        <taxon>Paleoanguimorpha</taxon>
        <taxon>Varanoidea</taxon>
        <taxon>Varanidae</taxon>
        <taxon>Varanus</taxon>
    </lineage>
</organism>
<evidence type="ECO:0000256" key="8">
    <source>
        <dbReference type="ARBA" id="ARBA00022737"/>
    </source>
</evidence>
<dbReference type="FunFam" id="4.10.410.10:FF:000005">
    <property type="entry name" value="Pancreatic trypsin inhibitor"/>
    <property type="match status" value="1"/>
</dbReference>
<evidence type="ECO:0000313" key="16">
    <source>
        <dbReference type="Ensembl" id="ENSVKKP00000004373.1"/>
    </source>
</evidence>
<keyword evidence="4" id="KW-0964">Secreted</keyword>
<dbReference type="Gene3D" id="2.40.128.20">
    <property type="match status" value="1"/>
</dbReference>
<keyword evidence="6" id="KW-0646">Protease inhibitor</keyword>
<dbReference type="AlphaFoldDB" id="A0A8D2J4T7"/>
<evidence type="ECO:0000256" key="3">
    <source>
        <dbReference type="ARBA" id="ARBA00018905"/>
    </source>
</evidence>
<evidence type="ECO:0000256" key="9">
    <source>
        <dbReference type="ARBA" id="ARBA00022900"/>
    </source>
</evidence>
<evidence type="ECO:0000256" key="13">
    <source>
        <dbReference type="SAM" id="MobiDB-lite"/>
    </source>
</evidence>
<dbReference type="SUPFAM" id="SSF50814">
    <property type="entry name" value="Lipocalins"/>
    <property type="match status" value="1"/>
</dbReference>
<keyword evidence="14" id="KW-1133">Transmembrane helix</keyword>
<dbReference type="SUPFAM" id="SSF57362">
    <property type="entry name" value="BPTI-like"/>
    <property type="match status" value="2"/>
</dbReference>
<keyword evidence="9" id="KW-0722">Serine protease inhibitor</keyword>
<dbReference type="Ensembl" id="ENSVKKT00000004498.1">
    <property type="protein sequence ID" value="ENSVKKP00000004373.1"/>
    <property type="gene ID" value="ENSVKKG00000002651.1"/>
</dbReference>
<protein>
    <recommendedName>
        <fullName evidence="3">Protein AMBP</fullName>
    </recommendedName>
</protein>
<dbReference type="InterPro" id="IPR002968">
    <property type="entry name" value="A1-microglobln"/>
</dbReference>
<name>A0A8D2J4T7_VARKO</name>
<keyword evidence="17" id="KW-1185">Reference proteome</keyword>
<feature type="transmembrane region" description="Helical" evidence="14">
    <location>
        <begin position="66"/>
        <end position="86"/>
    </location>
</feature>
<keyword evidence="14" id="KW-0812">Transmembrane</keyword>
<dbReference type="PRINTS" id="PR00759">
    <property type="entry name" value="BASICPTASE"/>
</dbReference>
<sequence length="405" mass="44357">MTKHGCCSPAVSDWPCQHFRLGPSCSGLRGTGAENFWRGGTRQGLWRQGHCGGRQQKGPLCRRQFLGWKGSVLLAGWLAFLLYGKWYGIAIGTTCRWMMQYKHRFNMGTLVVAPGRTEEEISLTATRIRSGVCSEVATPYKKTDVPGKIWYYNPRWKTTVESYVVRTDYDEYAIFVMKKNGTQGLTTTAKLYGRSPRLSESRLAEFKQLALGLGIPEDSIFNLIDTAHCHPGVGRVSPAKHAIRLAGAWARTDGLRPPPPDDCRKPMDTGPCLGMEQRYFYNATSQTCDSFYFGGCMGNKNNFLSERACLQTCRTEAACRLPIIPGGACKTTFWAFDAGQGKCVTFQGCGGNANKFYLEKECKEYCGIMLDGTALPSPPLPSPPLPGSASAEAEAGARGEGSGPG</sequence>
<evidence type="ECO:0000256" key="6">
    <source>
        <dbReference type="ARBA" id="ARBA00022690"/>
    </source>
</evidence>
<feature type="compositionally biased region" description="Low complexity" evidence="13">
    <location>
        <begin position="387"/>
        <end position="396"/>
    </location>
</feature>
<keyword evidence="12" id="KW-0325">Glycoprotein</keyword>
<reference evidence="16" key="1">
    <citation type="submission" date="2025-08" db="UniProtKB">
        <authorList>
            <consortium name="Ensembl"/>
        </authorList>
    </citation>
    <scope>IDENTIFICATION</scope>
</reference>
<evidence type="ECO:0000256" key="10">
    <source>
        <dbReference type="ARBA" id="ARBA00022991"/>
    </source>
</evidence>
<dbReference type="Proteomes" id="UP000694545">
    <property type="component" value="Unplaced"/>
</dbReference>
<dbReference type="GO" id="GO:0005576">
    <property type="term" value="C:extracellular region"/>
    <property type="evidence" value="ECO:0007669"/>
    <property type="project" value="UniProtKB-SubCell"/>
</dbReference>
<feature type="compositionally biased region" description="Pro residues" evidence="13">
    <location>
        <begin position="377"/>
        <end position="386"/>
    </location>
</feature>
<dbReference type="InterPro" id="IPR036880">
    <property type="entry name" value="Kunitz_BPTI_sf"/>
</dbReference>
<comment type="similarity">
    <text evidence="2">In the N-terminal section; belongs to the calycin superfamily. Lipocalin family.</text>
</comment>